<dbReference type="FunFam" id="2.30.280.10:FF:000005">
    <property type="entry name" value="E3 ubiquitin-protein ligase UHRF1"/>
    <property type="match status" value="1"/>
</dbReference>
<keyword evidence="1 2" id="KW-0539">Nucleus</keyword>
<evidence type="ECO:0000313" key="6">
    <source>
        <dbReference type="EMBL" id="WWC65081.1"/>
    </source>
</evidence>
<dbReference type="PANTHER" id="PTHR14140:SF27">
    <property type="entry name" value="OS04G0289800 PROTEIN"/>
    <property type="match status" value="1"/>
</dbReference>
<dbReference type="STRING" id="1296121.A0A1A5ZVG3"/>
<dbReference type="InterPro" id="IPR045134">
    <property type="entry name" value="UHRF1/2-like"/>
</dbReference>
<dbReference type="InterPro" id="IPR015947">
    <property type="entry name" value="PUA-like_sf"/>
</dbReference>
<dbReference type="PANTHER" id="PTHR14140">
    <property type="entry name" value="E3 UBIQUITIN-PROTEIN LIGASE UHRF-RELATED"/>
    <property type="match status" value="1"/>
</dbReference>
<reference evidence="5" key="1">
    <citation type="submission" date="2013-07" db="EMBL/GenBank/DDBJ databases">
        <title>The Genome Sequence of Cryptococcus dejecticola CBS10117.</title>
        <authorList>
            <consortium name="The Broad Institute Genome Sequencing Platform"/>
            <person name="Cuomo C."/>
            <person name="Litvintseva A."/>
            <person name="Chen Y."/>
            <person name="Heitman J."/>
            <person name="Sun S."/>
            <person name="Springer D."/>
            <person name="Dromer F."/>
            <person name="Young S.K."/>
            <person name="Zeng Q."/>
            <person name="Gargeya S."/>
            <person name="Fitzgerald M."/>
            <person name="Abouelleil A."/>
            <person name="Alvarado L."/>
            <person name="Berlin A.M."/>
            <person name="Chapman S.B."/>
            <person name="Dewar J."/>
            <person name="Goldberg J."/>
            <person name="Griggs A."/>
            <person name="Gujja S."/>
            <person name="Hansen M."/>
            <person name="Howarth C."/>
            <person name="Imamovic A."/>
            <person name="Larimer J."/>
            <person name="McCowan C."/>
            <person name="Murphy C."/>
            <person name="Pearson M."/>
            <person name="Priest M."/>
            <person name="Roberts A."/>
            <person name="Saif S."/>
            <person name="Shea T."/>
            <person name="Sykes S."/>
            <person name="Wortman J."/>
            <person name="Nusbaum C."/>
            <person name="Birren B."/>
        </authorList>
    </citation>
    <scope>NUCLEOTIDE SEQUENCE [LARGE SCALE GENOMIC DNA]</scope>
    <source>
        <strain evidence="5">CBS 10117</strain>
    </source>
</reference>
<dbReference type="OrthoDB" id="2270193at2759"/>
<dbReference type="InterPro" id="IPR003105">
    <property type="entry name" value="SRA_YDG"/>
</dbReference>
<dbReference type="AlphaFoldDB" id="A0A1A5ZVG3"/>
<dbReference type="GeneID" id="28971403"/>
<protein>
    <recommendedName>
        <fullName evidence="4">YDG domain-containing protein</fullName>
    </recommendedName>
</protein>
<feature type="compositionally biased region" description="Basic residues" evidence="3">
    <location>
        <begin position="447"/>
        <end position="456"/>
    </location>
</feature>
<organism evidence="5">
    <name type="scientific">Kwoniella dejecticola CBS 10117</name>
    <dbReference type="NCBI Taxonomy" id="1296121"/>
    <lineage>
        <taxon>Eukaryota</taxon>
        <taxon>Fungi</taxon>
        <taxon>Dikarya</taxon>
        <taxon>Basidiomycota</taxon>
        <taxon>Agaricomycotina</taxon>
        <taxon>Tremellomycetes</taxon>
        <taxon>Tremellales</taxon>
        <taxon>Cryptococcaceae</taxon>
        <taxon>Kwoniella</taxon>
    </lineage>
</organism>
<dbReference type="GO" id="GO:0016567">
    <property type="term" value="P:protein ubiquitination"/>
    <property type="evidence" value="ECO:0007669"/>
    <property type="project" value="TreeGrafter"/>
</dbReference>
<dbReference type="PROSITE" id="PS51015">
    <property type="entry name" value="YDG"/>
    <property type="match status" value="1"/>
</dbReference>
<proteinExistence type="predicted"/>
<dbReference type="GO" id="GO:0005634">
    <property type="term" value="C:nucleus"/>
    <property type="evidence" value="ECO:0007669"/>
    <property type="project" value="UniProtKB-SubCell"/>
</dbReference>
<dbReference type="KEGG" id="kdj:28971403"/>
<reference evidence="6" key="2">
    <citation type="submission" date="2013-07" db="EMBL/GenBank/DDBJ databases">
        <authorList>
            <consortium name="The Broad Institute Genome Sequencing Platform"/>
            <person name="Cuomo C."/>
            <person name="Litvintseva A."/>
            <person name="Chen Y."/>
            <person name="Heitman J."/>
            <person name="Sun S."/>
            <person name="Springer D."/>
            <person name="Dromer F."/>
            <person name="Young S.K."/>
            <person name="Zeng Q."/>
            <person name="Gargeya S."/>
            <person name="Fitzgerald M."/>
            <person name="Abouelleil A."/>
            <person name="Alvarado L."/>
            <person name="Berlin A.M."/>
            <person name="Chapman S.B."/>
            <person name="Dewar J."/>
            <person name="Goldberg J."/>
            <person name="Griggs A."/>
            <person name="Gujja S."/>
            <person name="Hansen M."/>
            <person name="Howarth C."/>
            <person name="Imamovic A."/>
            <person name="Larimer J."/>
            <person name="McCowan C."/>
            <person name="Murphy C."/>
            <person name="Pearson M."/>
            <person name="Priest M."/>
            <person name="Roberts A."/>
            <person name="Saif S."/>
            <person name="Shea T."/>
            <person name="Sykes S."/>
            <person name="Wortman J."/>
            <person name="Nusbaum C."/>
            <person name="Birren B."/>
        </authorList>
    </citation>
    <scope>NUCLEOTIDE SEQUENCE</scope>
    <source>
        <strain evidence="6">CBS 10117</strain>
    </source>
</reference>
<feature type="region of interest" description="Disordered" evidence="3">
    <location>
        <begin position="409"/>
        <end position="456"/>
    </location>
</feature>
<gene>
    <name evidence="5" type="ORF">I303_07704</name>
    <name evidence="6" type="ORF">I303_107695</name>
</gene>
<sequence>MSLSYEEQRIQNIKDNEALLLSLGLGAPIIPKAPKKAVLEKKKKNNDDGTFKHETTPQLPRIKKPMIRDVEVSTPGSTSTSGGANGLRRSGRSSVGGSTPDYKGDSPLWREDAIVRSKSLKRSFSTREVDSDEEDQDENDWRQRKAQKLGIRTADPKTFGSIPGVEVGRCWATRMECSTDAIHAPTVAGISGNALEGAWSVALSGGYPDDVDLGYAFTYTGSGGRDLKGTKQNPKNLRTAEQSYDQSFDNRFNAALKKSSETRKPVRVIRGFKLPSVYAPAEGYRYDGLYTVEKAWMARGLTKGLKVCRYAFKRVEGQEPLPVRVGDDEEEVGIEPESGEDMKEGLKREAKPREDLILHELDENVELHTKVDEARKVELNEDEDGKANEGTTLKKAIKSLRKVIEVVIPSRSASTSASLDHEVKREKRRASADEDTDKASAAEQKMGRRTSVRRSP</sequence>
<feature type="compositionally biased region" description="Basic and acidic residues" evidence="3">
    <location>
        <begin position="39"/>
        <end position="55"/>
    </location>
</feature>
<evidence type="ECO:0000313" key="7">
    <source>
        <dbReference type="Proteomes" id="UP000078595"/>
    </source>
</evidence>
<comment type="subcellular location">
    <subcellularLocation>
        <location evidence="2">Nucleus</location>
    </subcellularLocation>
</comment>
<feature type="compositionally biased region" description="Basic and acidic residues" evidence="3">
    <location>
        <begin position="419"/>
        <end position="440"/>
    </location>
</feature>
<feature type="region of interest" description="Disordered" evidence="3">
    <location>
        <begin position="121"/>
        <end position="148"/>
    </location>
</feature>
<evidence type="ECO:0000256" key="3">
    <source>
        <dbReference type="SAM" id="MobiDB-lite"/>
    </source>
</evidence>
<dbReference type="VEuPathDB" id="FungiDB:I303_07704"/>
<dbReference type="SMART" id="SM00466">
    <property type="entry name" value="SRA"/>
    <property type="match status" value="1"/>
</dbReference>
<evidence type="ECO:0000259" key="4">
    <source>
        <dbReference type="PROSITE" id="PS51015"/>
    </source>
</evidence>
<dbReference type="InterPro" id="IPR036987">
    <property type="entry name" value="SRA-YDG_sf"/>
</dbReference>
<accession>A0A1A5ZVG3</accession>
<dbReference type="RefSeq" id="XP_018259636.1">
    <property type="nucleotide sequence ID" value="XM_018410968.1"/>
</dbReference>
<reference evidence="6" key="3">
    <citation type="submission" date="2024-02" db="EMBL/GenBank/DDBJ databases">
        <title>Comparative genomics of Cryptococcus and Kwoniella reveals pathogenesis evolution and contrasting modes of karyotype evolution via chromosome fusion or intercentromeric recombination.</title>
        <authorList>
            <person name="Coelho M.A."/>
            <person name="David-Palma M."/>
            <person name="Shea T."/>
            <person name="Bowers K."/>
            <person name="McGinley-Smith S."/>
            <person name="Mohammad A.W."/>
            <person name="Gnirke A."/>
            <person name="Yurkov A.M."/>
            <person name="Nowrousian M."/>
            <person name="Sun S."/>
            <person name="Cuomo C.A."/>
            <person name="Heitman J."/>
        </authorList>
    </citation>
    <scope>NUCLEOTIDE SEQUENCE</scope>
    <source>
        <strain evidence="6">CBS 10117</strain>
    </source>
</reference>
<dbReference type="GO" id="GO:0061630">
    <property type="term" value="F:ubiquitin protein ligase activity"/>
    <property type="evidence" value="ECO:0007669"/>
    <property type="project" value="TreeGrafter"/>
</dbReference>
<dbReference type="Gene3D" id="2.30.280.10">
    <property type="entry name" value="SRA-YDG"/>
    <property type="match status" value="1"/>
</dbReference>
<dbReference type="GO" id="GO:0044027">
    <property type="term" value="P:negative regulation of gene expression via chromosomal CpG island methylation"/>
    <property type="evidence" value="ECO:0007669"/>
    <property type="project" value="TreeGrafter"/>
</dbReference>
<feature type="domain" description="YDG" evidence="4">
    <location>
        <begin position="160"/>
        <end position="314"/>
    </location>
</feature>
<evidence type="ECO:0000256" key="2">
    <source>
        <dbReference type="PROSITE-ProRule" id="PRU00358"/>
    </source>
</evidence>
<keyword evidence="7" id="KW-1185">Reference proteome</keyword>
<dbReference type="EMBL" id="CP144539">
    <property type="protein sequence ID" value="WWC65081.1"/>
    <property type="molecule type" value="Genomic_DNA"/>
</dbReference>
<dbReference type="EMBL" id="KI894036">
    <property type="protein sequence ID" value="OBR81794.1"/>
    <property type="molecule type" value="Genomic_DNA"/>
</dbReference>
<dbReference type="Proteomes" id="UP000078595">
    <property type="component" value="Chromosome 10"/>
</dbReference>
<name>A0A1A5ZVG3_9TREE</name>
<dbReference type="SUPFAM" id="SSF88697">
    <property type="entry name" value="PUA domain-like"/>
    <property type="match status" value="1"/>
</dbReference>
<feature type="region of interest" description="Disordered" evidence="3">
    <location>
        <begin position="39"/>
        <end position="107"/>
    </location>
</feature>
<dbReference type="Pfam" id="PF02182">
    <property type="entry name" value="SAD_SRA"/>
    <property type="match status" value="1"/>
</dbReference>
<evidence type="ECO:0000256" key="1">
    <source>
        <dbReference type="ARBA" id="ARBA00023242"/>
    </source>
</evidence>
<feature type="compositionally biased region" description="Low complexity" evidence="3">
    <location>
        <begin position="73"/>
        <end position="98"/>
    </location>
</feature>
<evidence type="ECO:0000313" key="5">
    <source>
        <dbReference type="EMBL" id="OBR81794.1"/>
    </source>
</evidence>